<name>A0A4S4BIU2_9BACL</name>
<keyword evidence="4" id="KW-1185">Reference proteome</keyword>
<comment type="caution">
    <text evidence="3">The sequence shown here is derived from an EMBL/GenBank/DDBJ whole genome shotgun (WGS) entry which is preliminary data.</text>
</comment>
<dbReference type="AlphaFoldDB" id="A0A4S4BIU2"/>
<dbReference type="Proteomes" id="UP000310636">
    <property type="component" value="Unassembled WGS sequence"/>
</dbReference>
<accession>A0A4S4BIU2</accession>
<dbReference type="OrthoDB" id="1858867at2"/>
<feature type="chain" id="PRO_5020314279" evidence="1">
    <location>
        <begin position="23"/>
        <end position="355"/>
    </location>
</feature>
<sequence>MKKMIVLMIAVAAFFTSLPALAATNNTPSSWAESDVNAAISAGLVPDRLKSNYQAAITRDEYAELLVQTIFKKINKESSYEAAWDIPTFLKKVDVDVTFMDTDADYIKVAYAIGAINGISDTEFAPDKLITRQEAATMIVNTFHYSSGIYFSETIKKSYSDFNKVATWAQGQVLMSGSTLVLKGIGGKFDPLGTFTREQAILAMYRVYHHVNFSTLTLKGVAIVRTLYENTHYHVGKDYIYMDYPDETYFKTNADRLWLDLYDAWDDGSGDFPSLAQATATYLYSRLLDTSLPEVRAASEANKSITVDFGYMTYTTLTKDHVLEMKLKPGYELMTVIAGYHYGYPAIDVEPKIIG</sequence>
<dbReference type="EMBL" id="SSOB01000047">
    <property type="protein sequence ID" value="THF73937.1"/>
    <property type="molecule type" value="Genomic_DNA"/>
</dbReference>
<evidence type="ECO:0000313" key="3">
    <source>
        <dbReference type="EMBL" id="THF73937.1"/>
    </source>
</evidence>
<reference evidence="3 4" key="1">
    <citation type="submission" date="2019-04" db="EMBL/GenBank/DDBJ databases">
        <title>Cohnella sp. nov. isolated from preserved vegetables.</title>
        <authorList>
            <person name="Lin S.-Y."/>
            <person name="Hung M.-H."/>
            <person name="Young C.-C."/>
        </authorList>
    </citation>
    <scope>NUCLEOTIDE SEQUENCE [LARGE SCALE GENOMIC DNA]</scope>
    <source>
        <strain evidence="3 4">CC-MHH1044</strain>
    </source>
</reference>
<evidence type="ECO:0000256" key="1">
    <source>
        <dbReference type="SAM" id="SignalP"/>
    </source>
</evidence>
<gene>
    <name evidence="3" type="ORF">E6C55_27085</name>
</gene>
<evidence type="ECO:0000313" key="4">
    <source>
        <dbReference type="Proteomes" id="UP000310636"/>
    </source>
</evidence>
<feature type="domain" description="SLH" evidence="2">
    <location>
        <begin position="90"/>
        <end position="153"/>
    </location>
</feature>
<dbReference type="InterPro" id="IPR001119">
    <property type="entry name" value="SLH_dom"/>
</dbReference>
<feature type="signal peptide" evidence="1">
    <location>
        <begin position="1"/>
        <end position="22"/>
    </location>
</feature>
<keyword evidence="1" id="KW-0732">Signal</keyword>
<dbReference type="Pfam" id="PF00395">
    <property type="entry name" value="SLH"/>
    <property type="match status" value="1"/>
</dbReference>
<evidence type="ECO:0000259" key="2">
    <source>
        <dbReference type="PROSITE" id="PS51272"/>
    </source>
</evidence>
<protein>
    <submittedName>
        <fullName evidence="3">S-layer homology domain-containing protein</fullName>
    </submittedName>
</protein>
<proteinExistence type="predicted"/>
<organism evidence="3 4">
    <name type="scientific">Cohnella fermenti</name>
    <dbReference type="NCBI Taxonomy" id="2565925"/>
    <lineage>
        <taxon>Bacteria</taxon>
        <taxon>Bacillati</taxon>
        <taxon>Bacillota</taxon>
        <taxon>Bacilli</taxon>
        <taxon>Bacillales</taxon>
        <taxon>Paenibacillaceae</taxon>
        <taxon>Cohnella</taxon>
    </lineage>
</organism>
<dbReference type="RefSeq" id="WP_136372970.1">
    <property type="nucleotide sequence ID" value="NZ_SSOB01000047.1"/>
</dbReference>
<dbReference type="PROSITE" id="PS51272">
    <property type="entry name" value="SLH"/>
    <property type="match status" value="1"/>
</dbReference>